<dbReference type="PANTHER" id="PTHR31412:SF0">
    <property type="entry name" value="ZINC METALLOPROTEASE EGY1, CHLOROPLASTIC-RELATED"/>
    <property type="match status" value="1"/>
</dbReference>
<keyword evidence="14" id="KW-1185">Reference proteome</keyword>
<feature type="transmembrane region" description="Helical" evidence="11">
    <location>
        <begin position="466"/>
        <end position="487"/>
    </location>
</feature>
<evidence type="ECO:0000313" key="13">
    <source>
        <dbReference type="EMBL" id="MBE9189434.1"/>
    </source>
</evidence>
<comment type="caution">
    <text evidence="13">The sequence shown here is derived from an EMBL/GenBank/DDBJ whole genome shotgun (WGS) entry which is preliminary data.</text>
</comment>
<feature type="domain" description="Peptidase M50" evidence="12">
    <location>
        <begin position="249"/>
        <end position="422"/>
    </location>
</feature>
<evidence type="ECO:0000256" key="8">
    <source>
        <dbReference type="ARBA" id="ARBA00022989"/>
    </source>
</evidence>
<dbReference type="Pfam" id="PF02163">
    <property type="entry name" value="Peptidase_M50"/>
    <property type="match status" value="1"/>
</dbReference>
<evidence type="ECO:0000259" key="12">
    <source>
        <dbReference type="Pfam" id="PF02163"/>
    </source>
</evidence>
<dbReference type="InterPro" id="IPR008915">
    <property type="entry name" value="Peptidase_M50"/>
</dbReference>
<name>A0ABR9UMD7_9CHRO</name>
<comment type="subcellular location">
    <subcellularLocation>
        <location evidence="2">Membrane</location>
        <topology evidence="2">Multi-pass membrane protein</topology>
    </subcellularLocation>
</comment>
<dbReference type="EMBL" id="JADEWN010000005">
    <property type="protein sequence ID" value="MBE9189434.1"/>
    <property type="molecule type" value="Genomic_DNA"/>
</dbReference>
<keyword evidence="4 13" id="KW-0645">Protease</keyword>
<feature type="transmembrane region" description="Helical" evidence="11">
    <location>
        <begin position="55"/>
        <end position="75"/>
    </location>
</feature>
<organism evidence="13 14">
    <name type="scientific">Gloeocapsopsis crepidinum LEGE 06123</name>
    <dbReference type="NCBI Taxonomy" id="588587"/>
    <lineage>
        <taxon>Bacteria</taxon>
        <taxon>Bacillati</taxon>
        <taxon>Cyanobacteriota</taxon>
        <taxon>Cyanophyceae</taxon>
        <taxon>Oscillatoriophycideae</taxon>
        <taxon>Chroococcales</taxon>
        <taxon>Chroococcaceae</taxon>
        <taxon>Gloeocapsopsis</taxon>
    </lineage>
</organism>
<feature type="transmembrane region" description="Helical" evidence="11">
    <location>
        <begin position="421"/>
        <end position="446"/>
    </location>
</feature>
<comment type="cofactor">
    <cofactor evidence="1">
        <name>Zn(2+)</name>
        <dbReference type="ChEBI" id="CHEBI:29105"/>
    </cofactor>
</comment>
<accession>A0ABR9UMD7</accession>
<evidence type="ECO:0000256" key="7">
    <source>
        <dbReference type="ARBA" id="ARBA00022946"/>
    </source>
</evidence>
<keyword evidence="8 11" id="KW-1133">Transmembrane helix</keyword>
<sequence>MNFWLLLLLGIFTYLIVQRSVKRITRTPVWILWLVLMTPAFIWSAWVASVGPDQPLPLILVIGPFIVCPILYWLLIQWGRRDSNTSSSTSSNESPPQSKPTVIETEPAAPLRPIDQNEETQLRNCFPWSIYYIHNIEYRPQAVICYGQLRTTPAAAYQRIRENIQAQFGDRFQVVLQEGLNGKPFFALVPNPRARASRAQQKLTRPVLALGLVLATLVTTTIVGVQIAGANITTLGSDPSVLWQGLPYSLALMTILAIHELGHYSAARYYKIRATLPYFIPVPFFLGTFGAFIQMRSPVPNRKALFDVSIAGPIAGFIATIPFLLWGLANSTIVPLPEQSNLLDPNALNPNYSLLLAILSKLMLGADLTTNTAINLHPVAFAGFLGLVVTALNLMPVGQLDGGHIVHAMFGQRKAIVVSQIARFLVLALALLQPGFLLWAIILFFMPIYDEPALNDVTELDNLRDFLGLLALAILVVIILPVPNAIAQLLQIG</sequence>
<dbReference type="Proteomes" id="UP000651156">
    <property type="component" value="Unassembled WGS sequence"/>
</dbReference>
<dbReference type="InterPro" id="IPR044838">
    <property type="entry name" value="EGY1-like"/>
</dbReference>
<keyword evidence="9 11" id="KW-0472">Membrane</keyword>
<comment type="similarity">
    <text evidence="3">Belongs to the peptidase M50B family.</text>
</comment>
<evidence type="ECO:0000256" key="10">
    <source>
        <dbReference type="SAM" id="MobiDB-lite"/>
    </source>
</evidence>
<evidence type="ECO:0000256" key="6">
    <source>
        <dbReference type="ARBA" id="ARBA00022801"/>
    </source>
</evidence>
<dbReference type="GO" id="GO:0008233">
    <property type="term" value="F:peptidase activity"/>
    <property type="evidence" value="ECO:0007669"/>
    <property type="project" value="UniProtKB-KW"/>
</dbReference>
<keyword evidence="5 11" id="KW-0812">Transmembrane</keyword>
<evidence type="ECO:0000313" key="14">
    <source>
        <dbReference type="Proteomes" id="UP000651156"/>
    </source>
</evidence>
<keyword evidence="7" id="KW-0809">Transit peptide</keyword>
<feature type="transmembrane region" description="Helical" evidence="11">
    <location>
        <begin position="314"/>
        <end position="336"/>
    </location>
</feature>
<feature type="transmembrane region" description="Helical" evidence="11">
    <location>
        <begin position="207"/>
        <end position="229"/>
    </location>
</feature>
<gene>
    <name evidence="13" type="ORF">IQ230_03445</name>
</gene>
<dbReference type="GO" id="GO:0006508">
    <property type="term" value="P:proteolysis"/>
    <property type="evidence" value="ECO:0007669"/>
    <property type="project" value="UniProtKB-KW"/>
</dbReference>
<protein>
    <submittedName>
        <fullName evidence="13">Site-2 protease family protein</fullName>
    </submittedName>
</protein>
<dbReference type="PANTHER" id="PTHR31412">
    <property type="entry name" value="ZINC METALLOPROTEASE EGY1"/>
    <property type="match status" value="1"/>
</dbReference>
<evidence type="ECO:0000256" key="2">
    <source>
        <dbReference type="ARBA" id="ARBA00004141"/>
    </source>
</evidence>
<feature type="transmembrane region" description="Helical" evidence="11">
    <location>
        <begin position="6"/>
        <end position="22"/>
    </location>
</feature>
<proteinExistence type="inferred from homology"/>
<dbReference type="RefSeq" id="WP_193930679.1">
    <property type="nucleotide sequence ID" value="NZ_CAWPMZ010000096.1"/>
</dbReference>
<evidence type="ECO:0000256" key="1">
    <source>
        <dbReference type="ARBA" id="ARBA00001947"/>
    </source>
</evidence>
<reference evidence="13 14" key="1">
    <citation type="submission" date="2020-10" db="EMBL/GenBank/DDBJ databases">
        <authorList>
            <person name="Castelo-Branco R."/>
            <person name="Eusebio N."/>
            <person name="Adriana R."/>
            <person name="Vieira A."/>
            <person name="Brugerolle De Fraissinette N."/>
            <person name="Rezende De Castro R."/>
            <person name="Schneider M.P."/>
            <person name="Vasconcelos V."/>
            <person name="Leao P.N."/>
        </authorList>
    </citation>
    <scope>NUCLEOTIDE SEQUENCE [LARGE SCALE GENOMIC DNA]</scope>
    <source>
        <strain evidence="13 14">LEGE 06123</strain>
    </source>
</reference>
<feature type="region of interest" description="Disordered" evidence="10">
    <location>
        <begin position="85"/>
        <end position="114"/>
    </location>
</feature>
<evidence type="ECO:0000256" key="4">
    <source>
        <dbReference type="ARBA" id="ARBA00022670"/>
    </source>
</evidence>
<keyword evidence="6" id="KW-0378">Hydrolase</keyword>
<evidence type="ECO:0000256" key="3">
    <source>
        <dbReference type="ARBA" id="ARBA00007931"/>
    </source>
</evidence>
<evidence type="ECO:0000256" key="11">
    <source>
        <dbReference type="SAM" id="Phobius"/>
    </source>
</evidence>
<evidence type="ECO:0000256" key="5">
    <source>
        <dbReference type="ARBA" id="ARBA00022692"/>
    </source>
</evidence>
<dbReference type="CDD" id="cd06160">
    <property type="entry name" value="S2P-M50_like_2"/>
    <property type="match status" value="1"/>
</dbReference>
<feature type="transmembrane region" description="Helical" evidence="11">
    <location>
        <begin position="241"/>
        <end position="262"/>
    </location>
</feature>
<feature type="transmembrane region" description="Helical" evidence="11">
    <location>
        <begin position="274"/>
        <end position="294"/>
    </location>
</feature>
<feature type="transmembrane region" description="Helical" evidence="11">
    <location>
        <begin position="29"/>
        <end position="49"/>
    </location>
</feature>
<evidence type="ECO:0000256" key="9">
    <source>
        <dbReference type="ARBA" id="ARBA00023136"/>
    </source>
</evidence>
<feature type="compositionally biased region" description="Low complexity" evidence="10">
    <location>
        <begin position="85"/>
        <end position="96"/>
    </location>
</feature>